<keyword evidence="15" id="KW-1185">Reference proteome</keyword>
<evidence type="ECO:0000256" key="10">
    <source>
        <dbReference type="ARBA" id="ARBA00042072"/>
    </source>
</evidence>
<dbReference type="PROSITE" id="PS51094">
    <property type="entry name" value="PTS_EIIA_TYPE_2"/>
    <property type="match status" value="1"/>
</dbReference>
<keyword evidence="3" id="KW-0963">Cytoplasm</keyword>
<organism evidence="12 14">
    <name type="scientific">Aerococcus christensenii</name>
    <dbReference type="NCBI Taxonomy" id="87541"/>
    <lineage>
        <taxon>Bacteria</taxon>
        <taxon>Bacillati</taxon>
        <taxon>Bacillota</taxon>
        <taxon>Bacilli</taxon>
        <taxon>Lactobacillales</taxon>
        <taxon>Aerococcaceae</taxon>
        <taxon>Aerococcus</taxon>
    </lineage>
</organism>
<evidence type="ECO:0000313" key="15">
    <source>
        <dbReference type="Proteomes" id="UP000234775"/>
    </source>
</evidence>
<evidence type="ECO:0000256" key="6">
    <source>
        <dbReference type="ARBA" id="ARBA00022683"/>
    </source>
</evidence>
<dbReference type="AlphaFoldDB" id="A0A133Y097"/>
<evidence type="ECO:0000313" key="14">
    <source>
        <dbReference type="Proteomes" id="UP000070422"/>
    </source>
</evidence>
<keyword evidence="6" id="KW-0598">Phosphotransferase system</keyword>
<dbReference type="GO" id="GO:0005737">
    <property type="term" value="C:cytoplasm"/>
    <property type="evidence" value="ECO:0007669"/>
    <property type="project" value="UniProtKB-SubCell"/>
</dbReference>
<evidence type="ECO:0000256" key="4">
    <source>
        <dbReference type="ARBA" id="ARBA00022553"/>
    </source>
</evidence>
<keyword evidence="5 12" id="KW-0808">Transferase</keyword>
<evidence type="ECO:0000313" key="12">
    <source>
        <dbReference type="EMBL" id="KXB36599.1"/>
    </source>
</evidence>
<dbReference type="PATRIC" id="fig|87541.4.peg.770"/>
<evidence type="ECO:0000256" key="7">
    <source>
        <dbReference type="ARBA" id="ARBA00022777"/>
    </source>
</evidence>
<dbReference type="EMBL" id="PKGZ01000009">
    <property type="protein sequence ID" value="PKY90809.1"/>
    <property type="molecule type" value="Genomic_DNA"/>
</dbReference>
<dbReference type="EMBL" id="LSCQ01000040">
    <property type="protein sequence ID" value="KXB36599.1"/>
    <property type="molecule type" value="Genomic_DNA"/>
</dbReference>
<dbReference type="CDD" id="cd00211">
    <property type="entry name" value="PTS_IIA_fru"/>
    <property type="match status" value="1"/>
</dbReference>
<dbReference type="STRING" id="87541.AWM71_03540"/>
<comment type="function">
    <text evidence="8">The phosphoenolpyruvate-dependent sugar phosphotransferase system (sugar PTS), a major carbohydrate active transport system, catalyzes the phosphorylation of incoming sugar substrates concomitantly with their translocation across the cell membrane. The enzyme II UlaABC PTS system is involved in ascorbate transport.</text>
</comment>
<reference evidence="13 15" key="2">
    <citation type="submission" date="2017-12" db="EMBL/GenBank/DDBJ databases">
        <title>Phylogenetic diversity of female urinary microbiome.</title>
        <authorList>
            <person name="Thomas-White K."/>
            <person name="Wolfe A.J."/>
        </authorList>
    </citation>
    <scope>NUCLEOTIDE SEQUENCE [LARGE SCALE GENOMIC DNA]</scope>
    <source>
        <strain evidence="13 15">UMB0844</strain>
    </source>
</reference>
<keyword evidence="2" id="KW-0813">Transport</keyword>
<evidence type="ECO:0000313" key="13">
    <source>
        <dbReference type="EMBL" id="PKY90809.1"/>
    </source>
</evidence>
<evidence type="ECO:0000256" key="2">
    <source>
        <dbReference type="ARBA" id="ARBA00022448"/>
    </source>
</evidence>
<dbReference type="InterPro" id="IPR051351">
    <property type="entry name" value="Ascorbate-PTS_EIIA_comp"/>
</dbReference>
<dbReference type="PANTHER" id="PTHR36203">
    <property type="entry name" value="ASCORBATE-SPECIFIC PTS SYSTEM EIIA COMPONENT"/>
    <property type="match status" value="1"/>
</dbReference>
<dbReference type="GO" id="GO:0016301">
    <property type="term" value="F:kinase activity"/>
    <property type="evidence" value="ECO:0007669"/>
    <property type="project" value="UniProtKB-KW"/>
</dbReference>
<dbReference type="Proteomes" id="UP000234775">
    <property type="component" value="Unassembled WGS sequence"/>
</dbReference>
<dbReference type="RefSeq" id="WP_060936742.1">
    <property type="nucleotide sequence ID" value="NZ_JASOZP010000015.1"/>
</dbReference>
<evidence type="ECO:0000256" key="3">
    <source>
        <dbReference type="ARBA" id="ARBA00022490"/>
    </source>
</evidence>
<keyword evidence="4" id="KW-0597">Phosphoprotein</keyword>
<dbReference type="InterPro" id="IPR002178">
    <property type="entry name" value="PTS_EIIA_type-2_dom"/>
</dbReference>
<comment type="caution">
    <text evidence="12">The sequence shown here is derived from an EMBL/GenBank/DDBJ whole genome shotgun (WGS) entry which is preliminary data.</text>
</comment>
<reference evidence="12 14" key="1">
    <citation type="submission" date="2016-01" db="EMBL/GenBank/DDBJ databases">
        <authorList>
            <person name="Oliw E.H."/>
        </authorList>
    </citation>
    <scope>NUCLEOTIDE SEQUENCE [LARGE SCALE GENOMIC DNA]</scope>
    <source>
        <strain evidence="12 14">KA00635</strain>
    </source>
</reference>
<sequence length="154" mass="17639">MLQYFYDHRLIHYSPKTPDTWQEAIRISCQALKEAHLVTDQYADAIIQCVEDNGPYIVIVPGIAMPHAMADNPGVLGTGISFTKFEDPVTFMDEKTGEKHQATLFFTLAAKNSDEHLKNIQNLMDLLMDEELVEQLKRTHSLKDYQQLLEESKI</sequence>
<feature type="domain" description="PTS EIIA type-2" evidence="11">
    <location>
        <begin position="4"/>
        <end position="152"/>
    </location>
</feature>
<dbReference type="GO" id="GO:0009401">
    <property type="term" value="P:phosphoenolpyruvate-dependent sugar phosphotransferase system"/>
    <property type="evidence" value="ECO:0007669"/>
    <property type="project" value="UniProtKB-KW"/>
</dbReference>
<dbReference type="OrthoDB" id="369398at2"/>
<dbReference type="Pfam" id="PF00359">
    <property type="entry name" value="PTS_EIIA_2"/>
    <property type="match status" value="1"/>
</dbReference>
<accession>A0A133Y097</accession>
<dbReference type="Proteomes" id="UP000070422">
    <property type="component" value="Unassembled WGS sequence"/>
</dbReference>
<keyword evidence="12" id="KW-0670">Pyruvate</keyword>
<gene>
    <name evidence="13" type="ORF">CYJ27_07860</name>
    <name evidence="12" type="ORF">HMPREF3187_00775</name>
</gene>
<evidence type="ECO:0000256" key="8">
    <source>
        <dbReference type="ARBA" id="ARBA00037387"/>
    </source>
</evidence>
<evidence type="ECO:0000256" key="9">
    <source>
        <dbReference type="ARBA" id="ARBA00041175"/>
    </source>
</evidence>
<evidence type="ECO:0000259" key="11">
    <source>
        <dbReference type="PROSITE" id="PS51094"/>
    </source>
</evidence>
<evidence type="ECO:0000256" key="1">
    <source>
        <dbReference type="ARBA" id="ARBA00004496"/>
    </source>
</evidence>
<dbReference type="PANTHER" id="PTHR36203:SF1">
    <property type="entry name" value="ASCORBATE-SPECIFIC PTS SYSTEM EIIA COMPONENT"/>
    <property type="match status" value="1"/>
</dbReference>
<comment type="subcellular location">
    <subcellularLocation>
        <location evidence="1">Cytoplasm</location>
    </subcellularLocation>
</comment>
<dbReference type="Gene3D" id="3.40.930.10">
    <property type="entry name" value="Mannitol-specific EII, Chain A"/>
    <property type="match status" value="1"/>
</dbReference>
<protein>
    <recommendedName>
        <fullName evidence="9">Ascorbate-specific PTS system EIIA component</fullName>
    </recommendedName>
    <alternativeName>
        <fullName evidence="10">Ascorbate-specific phosphotransferase enzyme IIA component</fullName>
    </alternativeName>
</protein>
<keyword evidence="7" id="KW-0418">Kinase</keyword>
<name>A0A133Y097_9LACT</name>
<dbReference type="InterPro" id="IPR016152">
    <property type="entry name" value="PTrfase/Anion_transptr"/>
</dbReference>
<proteinExistence type="predicted"/>
<evidence type="ECO:0000256" key="5">
    <source>
        <dbReference type="ARBA" id="ARBA00022679"/>
    </source>
</evidence>
<dbReference type="SUPFAM" id="SSF55804">
    <property type="entry name" value="Phoshotransferase/anion transport protein"/>
    <property type="match status" value="1"/>
</dbReference>